<dbReference type="KEGG" id="ovi:T265_09681"/>
<keyword evidence="3" id="KW-1185">Reference proteome</keyword>
<evidence type="ECO:0000313" key="3">
    <source>
        <dbReference type="Proteomes" id="UP000054324"/>
    </source>
</evidence>
<protein>
    <submittedName>
        <fullName evidence="2">Uncharacterized protein</fullName>
    </submittedName>
</protein>
<dbReference type="AlphaFoldDB" id="A0A074Z525"/>
<dbReference type="RefSeq" id="XP_009174100.1">
    <property type="nucleotide sequence ID" value="XM_009175836.1"/>
</dbReference>
<dbReference type="OrthoDB" id="2020831at2759"/>
<name>A0A074Z525_OPIVI</name>
<dbReference type="EMBL" id="KL596916">
    <property type="protein sequence ID" value="KER22148.1"/>
    <property type="molecule type" value="Genomic_DNA"/>
</dbReference>
<organism evidence="2 3">
    <name type="scientific">Opisthorchis viverrini</name>
    <name type="common">Southeast Asian liver fluke</name>
    <dbReference type="NCBI Taxonomy" id="6198"/>
    <lineage>
        <taxon>Eukaryota</taxon>
        <taxon>Metazoa</taxon>
        <taxon>Spiralia</taxon>
        <taxon>Lophotrochozoa</taxon>
        <taxon>Platyhelminthes</taxon>
        <taxon>Trematoda</taxon>
        <taxon>Digenea</taxon>
        <taxon>Opisthorchiida</taxon>
        <taxon>Opisthorchiata</taxon>
        <taxon>Opisthorchiidae</taxon>
        <taxon>Opisthorchis</taxon>
    </lineage>
</organism>
<feature type="compositionally biased region" description="Basic and acidic residues" evidence="1">
    <location>
        <begin position="22"/>
        <end position="35"/>
    </location>
</feature>
<accession>A0A074Z525</accession>
<evidence type="ECO:0000313" key="2">
    <source>
        <dbReference type="EMBL" id="KER22148.1"/>
    </source>
</evidence>
<dbReference type="Proteomes" id="UP000054324">
    <property type="component" value="Unassembled WGS sequence"/>
</dbReference>
<reference evidence="2 3" key="1">
    <citation type="submission" date="2013-11" db="EMBL/GenBank/DDBJ databases">
        <title>Opisthorchis viverrini - life in the bile duct.</title>
        <authorList>
            <person name="Young N.D."/>
            <person name="Nagarajan N."/>
            <person name="Lin S.J."/>
            <person name="Korhonen P.K."/>
            <person name="Jex A.R."/>
            <person name="Hall R.S."/>
            <person name="Safavi-Hemami H."/>
            <person name="Kaewkong W."/>
            <person name="Bertrand D."/>
            <person name="Gao S."/>
            <person name="Seet Q."/>
            <person name="Wongkham S."/>
            <person name="Teh B.T."/>
            <person name="Wongkham C."/>
            <person name="Intapan P.M."/>
            <person name="Maleewong W."/>
            <person name="Yang X."/>
            <person name="Hu M."/>
            <person name="Wang Z."/>
            <person name="Hofmann A."/>
            <person name="Sternberg P.W."/>
            <person name="Tan P."/>
            <person name="Wang J."/>
            <person name="Gasser R.B."/>
        </authorList>
    </citation>
    <scope>NUCLEOTIDE SEQUENCE [LARGE SCALE GENOMIC DNA]</scope>
</reference>
<gene>
    <name evidence="2" type="ORF">T265_09681</name>
</gene>
<dbReference type="GeneID" id="20323849"/>
<dbReference type="CTD" id="20323849"/>
<feature type="region of interest" description="Disordered" evidence="1">
    <location>
        <begin position="49"/>
        <end position="68"/>
    </location>
</feature>
<evidence type="ECO:0000256" key="1">
    <source>
        <dbReference type="SAM" id="MobiDB-lite"/>
    </source>
</evidence>
<sequence>MPSCHVTRRNHEGWDTVRSSKPRQEKSRDRVRVRTTDLPVSKLALLPLKPSRPQSCEGKSSGGGRIRTTDLPVSKFALLPLKPSRPQSSECTTHKVAENPSTAHDRFRPFWGSSGRRSPRASVNLKPKIQRYTLTAILRISQYPNPSGGMAVRHRKGVTAEQFLFLSSSEPFLYSTSYIVSNTIKKSNFLFKFDSLKHLGHSRLLNR</sequence>
<proteinExistence type="predicted"/>
<feature type="region of interest" description="Disordered" evidence="1">
    <location>
        <begin position="1"/>
        <end position="36"/>
    </location>
</feature>